<keyword evidence="2" id="KW-0963">Cytoplasm</keyword>
<dbReference type="GO" id="GO:0000049">
    <property type="term" value="F:tRNA binding"/>
    <property type="evidence" value="ECO:0007669"/>
    <property type="project" value="UniProtKB-UniRule"/>
</dbReference>
<comment type="catalytic activity">
    <reaction evidence="2">
        <text>a D-aminoacyl-tRNA + H2O = a tRNA + a D-alpha-amino acid + H(+)</text>
        <dbReference type="Rhea" id="RHEA:13953"/>
        <dbReference type="Rhea" id="RHEA-COMP:10123"/>
        <dbReference type="Rhea" id="RHEA-COMP:10124"/>
        <dbReference type="ChEBI" id="CHEBI:15377"/>
        <dbReference type="ChEBI" id="CHEBI:15378"/>
        <dbReference type="ChEBI" id="CHEBI:59871"/>
        <dbReference type="ChEBI" id="CHEBI:78442"/>
        <dbReference type="ChEBI" id="CHEBI:79333"/>
        <dbReference type="EC" id="3.1.1.96"/>
    </reaction>
</comment>
<comment type="similarity">
    <text evidence="1 2">Belongs to the DTD family.</text>
</comment>
<dbReference type="AlphaFoldDB" id="A0A937X1G4"/>
<dbReference type="Pfam" id="PF02580">
    <property type="entry name" value="Tyr_Deacylase"/>
    <property type="match status" value="1"/>
</dbReference>
<dbReference type="EMBL" id="VGJX01000002">
    <property type="protein sequence ID" value="MBM3273523.1"/>
    <property type="molecule type" value="Genomic_DNA"/>
</dbReference>
<comment type="catalytic activity">
    <reaction evidence="2">
        <text>glycyl-tRNA(Ala) + H2O = tRNA(Ala) + glycine + H(+)</text>
        <dbReference type="Rhea" id="RHEA:53744"/>
        <dbReference type="Rhea" id="RHEA-COMP:9657"/>
        <dbReference type="Rhea" id="RHEA-COMP:13640"/>
        <dbReference type="ChEBI" id="CHEBI:15377"/>
        <dbReference type="ChEBI" id="CHEBI:15378"/>
        <dbReference type="ChEBI" id="CHEBI:57305"/>
        <dbReference type="ChEBI" id="CHEBI:78442"/>
        <dbReference type="ChEBI" id="CHEBI:78522"/>
    </reaction>
</comment>
<dbReference type="SUPFAM" id="SSF69500">
    <property type="entry name" value="DTD-like"/>
    <property type="match status" value="1"/>
</dbReference>
<dbReference type="GO" id="GO:0051500">
    <property type="term" value="F:D-tyrosyl-tRNA(Tyr) deacylase activity"/>
    <property type="evidence" value="ECO:0007669"/>
    <property type="project" value="TreeGrafter"/>
</dbReference>
<sequence length="146" mass="15582">MRVVLQRVLRAEVRVDGRVTGSIERGLVLLLGVLSGDQPEHADFLADKCLDLRIFPKEPGGVGDLSVRDVAGGVLVISQFTLAGDCRKGRRPDFTASAPPAVAEKLYEHFLARIQASGLPTGAGVFGAMMAVDLVNDGPFTLILDR</sequence>
<dbReference type="GO" id="GO:0019478">
    <property type="term" value="P:D-amino acid catabolic process"/>
    <property type="evidence" value="ECO:0007669"/>
    <property type="project" value="UniProtKB-UniRule"/>
</dbReference>
<evidence type="ECO:0000256" key="1">
    <source>
        <dbReference type="ARBA" id="ARBA00009673"/>
    </source>
</evidence>
<gene>
    <name evidence="2" type="primary">dtd</name>
    <name evidence="3" type="ORF">FJZ00_00110</name>
</gene>
<dbReference type="PANTHER" id="PTHR10472:SF5">
    <property type="entry name" value="D-AMINOACYL-TRNA DEACYLASE 1"/>
    <property type="match status" value="1"/>
</dbReference>
<evidence type="ECO:0000313" key="4">
    <source>
        <dbReference type="Proteomes" id="UP000703893"/>
    </source>
</evidence>
<comment type="subunit">
    <text evidence="2">Homodimer.</text>
</comment>
<dbReference type="InterPro" id="IPR023509">
    <property type="entry name" value="DTD-like_sf"/>
</dbReference>
<dbReference type="EC" id="3.1.1.-" evidence="2"/>
<comment type="function">
    <text evidence="2">An aminoacyl-tRNA editing enzyme that deacylates mischarged D-aminoacyl-tRNAs. Also deacylates mischarged glycyl-tRNA(Ala), protecting cells against glycine mischarging by AlaRS. Acts via tRNA-based rather than protein-based catalysis; rejects L-amino acids rather than detecting D-amino acids in the active site. By recycling D-aminoacyl-tRNA to D-amino acids and free tRNA molecules, this enzyme counteracts the toxicity associated with the formation of D-aminoacyl-tRNA entities in vivo and helps enforce protein L-homochirality.</text>
</comment>
<comment type="domain">
    <text evidence="2">A Gly-cisPro motif from one monomer fits into the active site of the other monomer to allow specific chiral rejection of L-amino acids.</text>
</comment>
<dbReference type="InterPro" id="IPR003732">
    <property type="entry name" value="Daa-tRNA_deacyls_DTD"/>
</dbReference>
<dbReference type="EC" id="3.1.1.96" evidence="2"/>
<dbReference type="GO" id="GO:0106026">
    <property type="term" value="F:Gly-tRNA(Ala) deacylase activity"/>
    <property type="evidence" value="ECO:0007669"/>
    <property type="project" value="UniProtKB-UniRule"/>
</dbReference>
<evidence type="ECO:0000313" key="3">
    <source>
        <dbReference type="EMBL" id="MBM3273523.1"/>
    </source>
</evidence>
<keyword evidence="2" id="KW-0820">tRNA-binding</keyword>
<keyword evidence="2 3" id="KW-0378">Hydrolase</keyword>
<name>A0A937X1G4_9BACT</name>
<dbReference type="HAMAP" id="MF_00518">
    <property type="entry name" value="Deacylase_Dtd"/>
    <property type="match status" value="1"/>
</dbReference>
<comment type="caution">
    <text evidence="3">The sequence shown here is derived from an EMBL/GenBank/DDBJ whole genome shotgun (WGS) entry which is preliminary data.</text>
</comment>
<comment type="subcellular location">
    <subcellularLocation>
        <location evidence="2">Cytoplasm</location>
    </subcellularLocation>
</comment>
<dbReference type="GO" id="GO:0005737">
    <property type="term" value="C:cytoplasm"/>
    <property type="evidence" value="ECO:0007669"/>
    <property type="project" value="UniProtKB-SubCell"/>
</dbReference>
<dbReference type="Gene3D" id="3.50.80.10">
    <property type="entry name" value="D-tyrosyl-tRNA(Tyr) deacylase"/>
    <property type="match status" value="1"/>
</dbReference>
<evidence type="ECO:0000256" key="2">
    <source>
        <dbReference type="HAMAP-Rule" id="MF_00518"/>
    </source>
</evidence>
<feature type="short sequence motif" description="Gly-cisPro motif, important for rejection of L-amino acids" evidence="2">
    <location>
        <begin position="138"/>
        <end position="139"/>
    </location>
</feature>
<organism evidence="3 4">
    <name type="scientific">Candidatus Tanganyikabacteria bacterium</name>
    <dbReference type="NCBI Taxonomy" id="2961651"/>
    <lineage>
        <taxon>Bacteria</taxon>
        <taxon>Bacillati</taxon>
        <taxon>Candidatus Sericytochromatia</taxon>
        <taxon>Candidatus Tanganyikabacteria</taxon>
    </lineage>
</organism>
<accession>A0A937X1G4</accession>
<dbReference type="FunFam" id="3.50.80.10:FF:000001">
    <property type="entry name" value="D-aminoacyl-tRNA deacylase"/>
    <property type="match status" value="1"/>
</dbReference>
<dbReference type="GO" id="GO:0043908">
    <property type="term" value="F:Ser(Gly)-tRNA(Ala) hydrolase activity"/>
    <property type="evidence" value="ECO:0007669"/>
    <property type="project" value="UniProtKB-UniRule"/>
</dbReference>
<dbReference type="PANTHER" id="PTHR10472">
    <property type="entry name" value="D-TYROSYL-TRNA TYR DEACYLASE"/>
    <property type="match status" value="1"/>
</dbReference>
<dbReference type="NCBIfam" id="TIGR00256">
    <property type="entry name" value="D-aminoacyl-tRNA deacylase"/>
    <property type="match status" value="1"/>
</dbReference>
<proteinExistence type="inferred from homology"/>
<keyword evidence="2" id="KW-0694">RNA-binding</keyword>
<protein>
    <recommendedName>
        <fullName evidence="2">D-aminoacyl-tRNA deacylase</fullName>
        <shortName evidence="2">DTD</shortName>
        <ecNumber evidence="2">3.1.1.96</ecNumber>
    </recommendedName>
    <alternativeName>
        <fullName evidence="2">Gly-tRNA(Ala) deacylase</fullName>
        <ecNumber evidence="2">3.1.1.-</ecNumber>
    </alternativeName>
</protein>
<dbReference type="Proteomes" id="UP000703893">
    <property type="component" value="Unassembled WGS sequence"/>
</dbReference>
<reference evidence="3 4" key="1">
    <citation type="submission" date="2019-03" db="EMBL/GenBank/DDBJ databases">
        <title>Lake Tanganyika Metagenome-Assembled Genomes (MAGs).</title>
        <authorList>
            <person name="Tran P."/>
        </authorList>
    </citation>
    <scope>NUCLEOTIDE SEQUENCE [LARGE SCALE GENOMIC DNA]</scope>
    <source>
        <strain evidence="3">K_DeepCast_65m_m2_236</strain>
    </source>
</reference>